<proteinExistence type="predicted"/>
<reference evidence="1 2" key="1">
    <citation type="submission" date="2024-03" db="EMBL/GenBank/DDBJ databases">
        <title>Bacilli Hybrid Assemblies.</title>
        <authorList>
            <person name="Kovac J."/>
        </authorList>
    </citation>
    <scope>NUCLEOTIDE SEQUENCE [LARGE SCALE GENOMIC DNA]</scope>
    <source>
        <strain evidence="1 2">FSL R7-0666</strain>
    </source>
</reference>
<name>A0ABU9VJR8_9BACI</name>
<keyword evidence="2" id="KW-1185">Reference proteome</keyword>
<dbReference type="RefSeq" id="WP_343130921.1">
    <property type="nucleotide sequence ID" value="NZ_JBCITK010000001.1"/>
</dbReference>
<dbReference type="Proteomes" id="UP001418796">
    <property type="component" value="Unassembled WGS sequence"/>
</dbReference>
<sequence>MSNRSKDQAPLNHDIQLEQKLLHYRSEIKKFQRIIHLQKKKLSSQEEEIEAFKQQSLFNQPMYQQKPPSTYQKPEAMAGIYSFFSYSTFLPVKPSAGSEEPCFINGNFTIRNDSGVPLRDPLICLRFSKPNLANLSGKVNQNKRNYASEHIVADESLQAWSYLPDHSLKKVRETGEFWLRPTIKQLDHQKELVFQQFEILLPYNGSSFSVSINGYIYGLEIPNGRQALNTIICNVT</sequence>
<organism evidence="1 2">
    <name type="scientific">Alkalicoccobacillus gibsonii</name>
    <dbReference type="NCBI Taxonomy" id="79881"/>
    <lineage>
        <taxon>Bacteria</taxon>
        <taxon>Bacillati</taxon>
        <taxon>Bacillota</taxon>
        <taxon>Bacilli</taxon>
        <taxon>Bacillales</taxon>
        <taxon>Bacillaceae</taxon>
        <taxon>Alkalicoccobacillus</taxon>
    </lineage>
</organism>
<protein>
    <submittedName>
        <fullName evidence="1">Uncharacterized protein</fullName>
    </submittedName>
</protein>
<gene>
    <name evidence="1" type="ORF">MKY91_13470</name>
</gene>
<comment type="caution">
    <text evidence="1">The sequence shown here is derived from an EMBL/GenBank/DDBJ whole genome shotgun (WGS) entry which is preliminary data.</text>
</comment>
<dbReference type="EMBL" id="JBCITK010000001">
    <property type="protein sequence ID" value="MEN0644155.1"/>
    <property type="molecule type" value="Genomic_DNA"/>
</dbReference>
<evidence type="ECO:0000313" key="1">
    <source>
        <dbReference type="EMBL" id="MEN0644155.1"/>
    </source>
</evidence>
<evidence type="ECO:0000313" key="2">
    <source>
        <dbReference type="Proteomes" id="UP001418796"/>
    </source>
</evidence>
<accession>A0ABU9VJR8</accession>